<proteinExistence type="predicted"/>
<dbReference type="EMBL" id="LSTO01000002">
    <property type="protein sequence ID" value="OWW18702.1"/>
    <property type="molecule type" value="Genomic_DNA"/>
</dbReference>
<comment type="caution">
    <text evidence="1">The sequence shown here is derived from an EMBL/GenBank/DDBJ whole genome shotgun (WGS) entry which is preliminary data.</text>
</comment>
<sequence>MRLAFVPDNRTMATSCNVNEHESIVSQLIIIERTQTRDPPAAIASRCSLIRIKDAFCYET</sequence>
<reference evidence="1 2" key="1">
    <citation type="submission" date="2016-02" db="EMBL/GenBank/DDBJ databases">
        <authorList>
            <person name="Wen L."/>
            <person name="He K."/>
            <person name="Yang H."/>
        </authorList>
    </citation>
    <scope>NUCLEOTIDE SEQUENCE [LARGE SCALE GENOMIC DNA]</scope>
    <source>
        <strain evidence="1 2">TSA40</strain>
    </source>
</reference>
<protein>
    <submittedName>
        <fullName evidence="1">Uncharacterized protein</fullName>
    </submittedName>
</protein>
<keyword evidence="2" id="KW-1185">Reference proteome</keyword>
<dbReference type="Proteomes" id="UP000197535">
    <property type="component" value="Unassembled WGS sequence"/>
</dbReference>
<gene>
    <name evidence="1" type="ORF">AYR66_03770</name>
</gene>
<evidence type="ECO:0000313" key="1">
    <source>
        <dbReference type="EMBL" id="OWW18702.1"/>
    </source>
</evidence>
<accession>A0A254TBP7</accession>
<evidence type="ECO:0000313" key="2">
    <source>
        <dbReference type="Proteomes" id="UP000197535"/>
    </source>
</evidence>
<dbReference type="AlphaFoldDB" id="A0A254TBP7"/>
<organism evidence="1 2">
    <name type="scientific">Noviherbaspirillum denitrificans</name>
    <dbReference type="NCBI Taxonomy" id="1968433"/>
    <lineage>
        <taxon>Bacteria</taxon>
        <taxon>Pseudomonadati</taxon>
        <taxon>Pseudomonadota</taxon>
        <taxon>Betaproteobacteria</taxon>
        <taxon>Burkholderiales</taxon>
        <taxon>Oxalobacteraceae</taxon>
        <taxon>Noviherbaspirillum</taxon>
    </lineage>
</organism>
<name>A0A254TBP7_9BURK</name>